<dbReference type="NCBIfam" id="TIGR00357">
    <property type="entry name" value="peptide-methionine (R)-S-oxide reductase MsrB"/>
    <property type="match status" value="1"/>
</dbReference>
<name>A0A0K6GV43_9GAMM</name>
<gene>
    <name evidence="5" type="ORF">Ga0061064_0126</name>
</gene>
<organism evidence="5 6">
    <name type="scientific">Pseudidiomarina woesei</name>
    <dbReference type="NCBI Taxonomy" id="1381080"/>
    <lineage>
        <taxon>Bacteria</taxon>
        <taxon>Pseudomonadati</taxon>
        <taxon>Pseudomonadota</taxon>
        <taxon>Gammaproteobacteria</taxon>
        <taxon>Alteromonadales</taxon>
        <taxon>Idiomarinaceae</taxon>
        <taxon>Pseudidiomarina</taxon>
    </lineage>
</organism>
<dbReference type="InterPro" id="IPR028427">
    <property type="entry name" value="Met_Sox_Rdtase_MsrB"/>
</dbReference>
<dbReference type="AlphaFoldDB" id="A0A0K6GV43"/>
<evidence type="ECO:0000313" key="6">
    <source>
        <dbReference type="Proteomes" id="UP000182598"/>
    </source>
</evidence>
<evidence type="ECO:0000256" key="1">
    <source>
        <dbReference type="ARBA" id="ARBA00012499"/>
    </source>
</evidence>
<dbReference type="InterPro" id="IPR002579">
    <property type="entry name" value="Met_Sox_Rdtase_MsrB_dom"/>
</dbReference>
<dbReference type="GO" id="GO:0030091">
    <property type="term" value="P:protein repair"/>
    <property type="evidence" value="ECO:0007669"/>
    <property type="project" value="InterPro"/>
</dbReference>
<dbReference type="Gene3D" id="2.170.150.20">
    <property type="entry name" value="Peptide methionine sulfoxide reductase"/>
    <property type="match status" value="1"/>
</dbReference>
<dbReference type="PROSITE" id="PS51790">
    <property type="entry name" value="MSRB"/>
    <property type="match status" value="1"/>
</dbReference>
<comment type="catalytic activity">
    <reaction evidence="3">
        <text>L-methionyl-[protein] + [thioredoxin]-disulfide + H2O = L-methionyl-(R)-S-oxide-[protein] + [thioredoxin]-dithiol</text>
        <dbReference type="Rhea" id="RHEA:24164"/>
        <dbReference type="Rhea" id="RHEA-COMP:10698"/>
        <dbReference type="Rhea" id="RHEA-COMP:10700"/>
        <dbReference type="Rhea" id="RHEA-COMP:12313"/>
        <dbReference type="Rhea" id="RHEA-COMP:12314"/>
        <dbReference type="ChEBI" id="CHEBI:15377"/>
        <dbReference type="ChEBI" id="CHEBI:16044"/>
        <dbReference type="ChEBI" id="CHEBI:29950"/>
        <dbReference type="ChEBI" id="CHEBI:45764"/>
        <dbReference type="ChEBI" id="CHEBI:50058"/>
        <dbReference type="EC" id="1.8.4.12"/>
    </reaction>
</comment>
<dbReference type="GO" id="GO:0033743">
    <property type="term" value="F:peptide-methionine (R)-S-oxide reductase activity"/>
    <property type="evidence" value="ECO:0007669"/>
    <property type="project" value="UniProtKB-EC"/>
</dbReference>
<dbReference type="Pfam" id="PF01641">
    <property type="entry name" value="SelR"/>
    <property type="match status" value="1"/>
</dbReference>
<reference evidence="6" key="1">
    <citation type="submission" date="2015-08" db="EMBL/GenBank/DDBJ databases">
        <authorList>
            <person name="Varghese N."/>
        </authorList>
    </citation>
    <scope>NUCLEOTIDE SEQUENCE [LARGE SCALE GENOMIC DNA]</scope>
    <source>
        <strain evidence="6">DSM 27808</strain>
    </source>
</reference>
<dbReference type="PANTHER" id="PTHR10173">
    <property type="entry name" value="METHIONINE SULFOXIDE REDUCTASE"/>
    <property type="match status" value="1"/>
</dbReference>
<accession>A0A0K6GV43</accession>
<dbReference type="EC" id="1.8.4.12" evidence="1"/>
<feature type="domain" description="MsrB" evidence="4">
    <location>
        <begin position="9"/>
        <end position="131"/>
    </location>
</feature>
<evidence type="ECO:0000313" key="5">
    <source>
        <dbReference type="EMBL" id="CUA82616.1"/>
    </source>
</evidence>
<dbReference type="SUPFAM" id="SSF51316">
    <property type="entry name" value="Mss4-like"/>
    <property type="match status" value="1"/>
</dbReference>
<dbReference type="OrthoDB" id="4174719at2"/>
<keyword evidence="2" id="KW-0560">Oxidoreductase</keyword>
<evidence type="ECO:0000256" key="2">
    <source>
        <dbReference type="ARBA" id="ARBA00023002"/>
    </source>
</evidence>
<dbReference type="FunFam" id="2.170.150.20:FF:000003">
    <property type="entry name" value="Peptide methionine sulfoxide reductase MsrB"/>
    <property type="match status" value="1"/>
</dbReference>
<evidence type="ECO:0000259" key="4">
    <source>
        <dbReference type="PROSITE" id="PS51790"/>
    </source>
</evidence>
<dbReference type="Proteomes" id="UP000182598">
    <property type="component" value="Unassembled WGS sequence"/>
</dbReference>
<dbReference type="EMBL" id="CYHB01000001">
    <property type="protein sequence ID" value="CUA82616.1"/>
    <property type="molecule type" value="Genomic_DNA"/>
</dbReference>
<dbReference type="PANTHER" id="PTHR10173:SF59">
    <property type="entry name" value="PEPTIDE METHIONINE SULFOXIDE REDUCTASE MSRA_MSRB"/>
    <property type="match status" value="1"/>
</dbReference>
<dbReference type="RefSeq" id="WP_055437862.1">
    <property type="nucleotide sequence ID" value="NZ_CYHB01000001.1"/>
</dbReference>
<proteinExistence type="predicted"/>
<protein>
    <recommendedName>
        <fullName evidence="1">peptide-methionine (R)-S-oxide reductase</fullName>
        <ecNumber evidence="1">1.8.4.12</ecNumber>
    </recommendedName>
</protein>
<dbReference type="GO" id="GO:0006979">
    <property type="term" value="P:response to oxidative stress"/>
    <property type="evidence" value="ECO:0007669"/>
    <property type="project" value="InterPro"/>
</dbReference>
<dbReference type="GO" id="GO:0005737">
    <property type="term" value="C:cytoplasm"/>
    <property type="evidence" value="ECO:0007669"/>
    <property type="project" value="TreeGrafter"/>
</dbReference>
<dbReference type="InterPro" id="IPR011057">
    <property type="entry name" value="Mss4-like_sf"/>
</dbReference>
<evidence type="ECO:0000256" key="3">
    <source>
        <dbReference type="ARBA" id="ARBA00048488"/>
    </source>
</evidence>
<sequence>MSNFKKPSDQELKQRLTDMQYYVTQQDGTEPPFQNSYWNERRQGIYVDVVSGEPLYSSADKFDSSCGWPSFTKTISDASVTTHTDLKFGMRRTEIRSTQADSHLGHVFNDGPMPLGTRHCVNSAAVEFIPLEDMEARGYGQWIPTVTAKND</sequence>
<keyword evidence="6" id="KW-1185">Reference proteome</keyword>